<name>Q1PX71_KUEST</name>
<accession>Q1PX71</accession>
<reference evidence="1" key="1">
    <citation type="journal article" date="2006" name="Nature">
        <title>Deciphering the evolution and metabolism of an anammox bacterium from a community genome.</title>
        <authorList>
            <person name="Strous M."/>
            <person name="Pelletier E."/>
            <person name="Mangenot S."/>
            <person name="Rattei T."/>
            <person name="Lehner A."/>
            <person name="Taylor M.W."/>
            <person name="Horn M."/>
            <person name="Daims H."/>
            <person name="Bartol-Mavel D."/>
            <person name="Wincker P."/>
            <person name="Barbe V."/>
            <person name="Fonknechten N."/>
            <person name="Vallenet D."/>
            <person name="Segurens B."/>
            <person name="Schenowitz-Truong C."/>
            <person name="Medigue C."/>
            <person name="Collingro A."/>
            <person name="Snel B."/>
            <person name="Dutilh B.E."/>
            <person name="OpDenCamp H.J.M."/>
            <person name="vanDerDrift C."/>
            <person name="Cirpus I."/>
            <person name="vanDePas-Schoonen K.T."/>
            <person name="Harhangi H.R."/>
            <person name="vanNiftrik L."/>
            <person name="Schmid M."/>
            <person name="Keltjens J."/>
            <person name="vanDeVossenberg J."/>
            <person name="Kartal B."/>
            <person name="Meier H."/>
            <person name="Frishman D."/>
            <person name="Huynen M.A."/>
            <person name="Mewes H."/>
            <person name="Weissenbach J."/>
            <person name="Jetten M.S.M."/>
            <person name="Wagner M."/>
            <person name="LePaslier D."/>
        </authorList>
    </citation>
    <scope>NUCLEOTIDE SEQUENCE</scope>
</reference>
<organism evidence="1">
    <name type="scientific">Kuenenia stuttgartiensis</name>
    <dbReference type="NCBI Taxonomy" id="174633"/>
    <lineage>
        <taxon>Bacteria</taxon>
        <taxon>Pseudomonadati</taxon>
        <taxon>Planctomycetota</taxon>
        <taxon>Candidatus Brocadiia</taxon>
        <taxon>Candidatus Brocadiales</taxon>
        <taxon>Candidatus Brocadiaceae</taxon>
        <taxon>Candidatus Kuenenia</taxon>
    </lineage>
</organism>
<dbReference type="EMBL" id="CT573073">
    <property type="protein sequence ID" value="CAJ71820.1"/>
    <property type="molecule type" value="Genomic_DNA"/>
</dbReference>
<protein>
    <recommendedName>
        <fullName evidence="2">SH3b domain-containing protein</fullName>
    </recommendedName>
</protein>
<dbReference type="AlphaFoldDB" id="Q1PX71"/>
<evidence type="ECO:0000313" key="1">
    <source>
        <dbReference type="EMBL" id="CAJ71820.1"/>
    </source>
</evidence>
<evidence type="ECO:0008006" key="2">
    <source>
        <dbReference type="Google" id="ProtNLM"/>
    </source>
</evidence>
<reference evidence="1" key="2">
    <citation type="submission" date="2006-01" db="EMBL/GenBank/DDBJ databases">
        <authorList>
            <person name="Genoscope"/>
        </authorList>
    </citation>
    <scope>NUCLEOTIDE SEQUENCE</scope>
</reference>
<proteinExistence type="predicted"/>
<sequence length="115" mass="12870">MLKKLLTTTILLFIIAAFVLFVAKSLQKTSGFRLMGGRSKSSITITKEEIYLWENYKNGKLSGVIGKAHHGEKIVFINRMEKAAFVKTAKGQVGWVYTRNIKESPNSGIFTISTK</sequence>
<gene>
    <name evidence="1" type="ORF">kustc1075</name>
</gene>